<evidence type="ECO:0000256" key="5">
    <source>
        <dbReference type="SAM" id="Phobius"/>
    </source>
</evidence>
<dbReference type="InterPro" id="IPR006043">
    <property type="entry name" value="NCS2"/>
</dbReference>
<proteinExistence type="predicted"/>
<organism evidence="6 7">
    <name type="scientific">Brevibacillus centrosporus</name>
    <dbReference type="NCBI Taxonomy" id="54910"/>
    <lineage>
        <taxon>Bacteria</taxon>
        <taxon>Bacillati</taxon>
        <taxon>Bacillota</taxon>
        <taxon>Bacilli</taxon>
        <taxon>Bacillales</taxon>
        <taxon>Paenibacillaceae</taxon>
        <taxon>Brevibacillus</taxon>
    </lineage>
</organism>
<evidence type="ECO:0000256" key="4">
    <source>
        <dbReference type="ARBA" id="ARBA00023136"/>
    </source>
</evidence>
<evidence type="ECO:0000313" key="6">
    <source>
        <dbReference type="EMBL" id="SFK87708.1"/>
    </source>
</evidence>
<sequence>MRYPRFCWEDSSSCDPSATLSLLTGGMILAGVLLLLISRVAHRIAVWFTPLVTGSYMLLLSFHEIIPITNKFML</sequence>
<evidence type="ECO:0000256" key="1">
    <source>
        <dbReference type="ARBA" id="ARBA00004141"/>
    </source>
</evidence>
<evidence type="ECO:0000313" key="7">
    <source>
        <dbReference type="Proteomes" id="UP000198915"/>
    </source>
</evidence>
<accession>A0A1I4D2D2</accession>
<keyword evidence="2 5" id="KW-0812">Transmembrane</keyword>
<keyword evidence="4 5" id="KW-0472">Membrane</keyword>
<dbReference type="RefSeq" id="WP_139228122.1">
    <property type="nucleotide sequence ID" value="NZ_FORT01000022.1"/>
</dbReference>
<protein>
    <submittedName>
        <fullName evidence="6">Permease family protein</fullName>
    </submittedName>
</protein>
<dbReference type="GO" id="GO:0016020">
    <property type="term" value="C:membrane"/>
    <property type="evidence" value="ECO:0007669"/>
    <property type="project" value="UniProtKB-SubCell"/>
</dbReference>
<dbReference type="AlphaFoldDB" id="A0A1I4D2D2"/>
<name>A0A1I4D2D2_9BACL</name>
<dbReference type="STRING" id="1884381.SAMN05518846_12263"/>
<dbReference type="GO" id="GO:0015205">
    <property type="term" value="F:nucleobase transmembrane transporter activity"/>
    <property type="evidence" value="ECO:0007669"/>
    <property type="project" value="UniProtKB-ARBA"/>
</dbReference>
<comment type="subcellular location">
    <subcellularLocation>
        <location evidence="1">Membrane</location>
        <topology evidence="1">Multi-pass membrane protein</topology>
    </subcellularLocation>
</comment>
<keyword evidence="7" id="KW-1185">Reference proteome</keyword>
<gene>
    <name evidence="6" type="ORF">SAMN05518846_12263</name>
</gene>
<feature type="transmembrane region" description="Helical" evidence="5">
    <location>
        <begin position="20"/>
        <end position="37"/>
    </location>
</feature>
<feature type="transmembrane region" description="Helical" evidence="5">
    <location>
        <begin position="44"/>
        <end position="66"/>
    </location>
</feature>
<keyword evidence="3 5" id="KW-1133">Transmembrane helix</keyword>
<evidence type="ECO:0000256" key="3">
    <source>
        <dbReference type="ARBA" id="ARBA00022989"/>
    </source>
</evidence>
<dbReference type="Pfam" id="PF00860">
    <property type="entry name" value="Xan_ur_permease"/>
    <property type="match status" value="1"/>
</dbReference>
<dbReference type="EMBL" id="FORT01000022">
    <property type="protein sequence ID" value="SFK87708.1"/>
    <property type="molecule type" value="Genomic_DNA"/>
</dbReference>
<evidence type="ECO:0000256" key="2">
    <source>
        <dbReference type="ARBA" id="ARBA00022692"/>
    </source>
</evidence>
<dbReference type="Proteomes" id="UP000198915">
    <property type="component" value="Unassembled WGS sequence"/>
</dbReference>
<reference evidence="7" key="1">
    <citation type="submission" date="2016-10" db="EMBL/GenBank/DDBJ databases">
        <authorList>
            <person name="Varghese N."/>
            <person name="Submissions S."/>
        </authorList>
    </citation>
    <scope>NUCLEOTIDE SEQUENCE [LARGE SCALE GENOMIC DNA]</scope>
    <source>
        <strain evidence="7">OK042</strain>
    </source>
</reference>